<evidence type="ECO:0000313" key="1">
    <source>
        <dbReference type="EMBL" id="ABG60592.1"/>
    </source>
</evidence>
<accession>A0A6N4SVU2</accession>
<proteinExistence type="predicted"/>
<keyword evidence="2" id="KW-1185">Reference proteome</keyword>
<protein>
    <recommendedName>
        <fullName evidence="3">NYN domain-containing protein</fullName>
    </recommendedName>
</protein>
<dbReference type="Proteomes" id="UP000001822">
    <property type="component" value="Chromosome"/>
</dbReference>
<sequence length="110" mass="13034">MEKVIFYFDGFNFYIGLKQAGWKKYYWLDMVNFVPNFLNQSGISGGELFLCQAYKKGKQERQDLFFSANKLNPKFNLYLGKYLPKKITCSSCWAINNTFERKTNRRPHCS</sequence>
<dbReference type="AlphaFoldDB" id="A0A6N4SVU2"/>
<gene>
    <name evidence="1" type="ordered locus">CHU_3356</name>
</gene>
<name>A0A6N4SVU2_CYTH3</name>
<evidence type="ECO:0008006" key="3">
    <source>
        <dbReference type="Google" id="ProtNLM"/>
    </source>
</evidence>
<dbReference type="EMBL" id="CP000383">
    <property type="protein sequence ID" value="ABG60592.1"/>
    <property type="molecule type" value="Genomic_DNA"/>
</dbReference>
<evidence type="ECO:0000313" key="2">
    <source>
        <dbReference type="Proteomes" id="UP000001822"/>
    </source>
</evidence>
<organism evidence="1 2">
    <name type="scientific">Cytophaga hutchinsonii (strain ATCC 33406 / DSM 1761 / CIP 103989 / NBRC 15051 / NCIMB 9469 / D465)</name>
    <dbReference type="NCBI Taxonomy" id="269798"/>
    <lineage>
        <taxon>Bacteria</taxon>
        <taxon>Pseudomonadati</taxon>
        <taxon>Bacteroidota</taxon>
        <taxon>Cytophagia</taxon>
        <taxon>Cytophagales</taxon>
        <taxon>Cytophagaceae</taxon>
        <taxon>Cytophaga</taxon>
    </lineage>
</organism>
<dbReference type="KEGG" id="chu:CHU_3356"/>
<dbReference type="RefSeq" id="WP_011586700.1">
    <property type="nucleotide sequence ID" value="NC_008255.1"/>
</dbReference>
<reference evidence="1 2" key="1">
    <citation type="journal article" date="2007" name="Appl. Environ. Microbiol.">
        <title>Genome sequence of the cellulolytic gliding bacterium Cytophaga hutchinsonii.</title>
        <authorList>
            <person name="Xie G."/>
            <person name="Bruce D.C."/>
            <person name="Challacombe J.F."/>
            <person name="Chertkov O."/>
            <person name="Detter J.C."/>
            <person name="Gilna P."/>
            <person name="Han C.S."/>
            <person name="Lucas S."/>
            <person name="Misra M."/>
            <person name="Myers G.L."/>
            <person name="Richardson P."/>
            <person name="Tapia R."/>
            <person name="Thayer N."/>
            <person name="Thompson L.S."/>
            <person name="Brettin T.S."/>
            <person name="Henrissat B."/>
            <person name="Wilson D.B."/>
            <person name="McBride M.J."/>
        </authorList>
    </citation>
    <scope>NUCLEOTIDE SEQUENCE [LARGE SCALE GENOMIC DNA]</scope>
    <source>
        <strain evidence="2">ATCC 33406 / DSM 1761 / CIP 103989 / NBRC 15051 / NCIMB 9469 / D465</strain>
    </source>
</reference>